<accession>A0A809REU7</accession>
<proteinExistence type="predicted"/>
<evidence type="ECO:0000256" key="1">
    <source>
        <dbReference type="SAM" id="Phobius"/>
    </source>
</evidence>
<name>A0A809REU7_9PROT</name>
<evidence type="ECO:0000313" key="4">
    <source>
        <dbReference type="Proteomes" id="UP000463939"/>
    </source>
</evidence>
<feature type="domain" description="Mce/MlaD" evidence="2">
    <location>
        <begin position="39"/>
        <end position="115"/>
    </location>
</feature>
<dbReference type="EMBL" id="AP021881">
    <property type="protein sequence ID" value="BBO99393.1"/>
    <property type="molecule type" value="Genomic_DNA"/>
</dbReference>
<dbReference type="KEGG" id="sniv:SFSGTM_01020"/>
<dbReference type="PANTHER" id="PTHR36698">
    <property type="entry name" value="BLL5892 PROTEIN"/>
    <property type="match status" value="1"/>
</dbReference>
<keyword evidence="1" id="KW-0812">Transmembrane</keyword>
<feature type="transmembrane region" description="Helical" evidence="1">
    <location>
        <begin position="7"/>
        <end position="29"/>
    </location>
</feature>
<protein>
    <recommendedName>
        <fullName evidence="2">Mce/MlaD domain-containing protein</fullName>
    </recommendedName>
</protein>
<dbReference type="RefSeq" id="WP_162083454.1">
    <property type="nucleotide sequence ID" value="NZ_AP021881.1"/>
</dbReference>
<keyword evidence="4" id="KW-1185">Reference proteome</keyword>
<organism evidence="3 4">
    <name type="scientific">Sulfuriferula nivalis</name>
    <dbReference type="NCBI Taxonomy" id="2675298"/>
    <lineage>
        <taxon>Bacteria</taxon>
        <taxon>Pseudomonadati</taxon>
        <taxon>Pseudomonadota</taxon>
        <taxon>Betaproteobacteria</taxon>
        <taxon>Nitrosomonadales</taxon>
        <taxon>Sulfuricellaceae</taxon>
        <taxon>Sulfuriferula</taxon>
    </lineage>
</organism>
<evidence type="ECO:0000313" key="3">
    <source>
        <dbReference type="EMBL" id="BBO99393.1"/>
    </source>
</evidence>
<sequence>MENDARYTLIGSIVLAMVLLLAASLVWLMGGSDKQDYQHYSIYFHDQSMDGLDVNSAVKLRGVKVGEVTDYGFVAGTNEAVRVNIKLQSNTPIHVDSLAFIKRNVVTGIATVEISNPHADTELLTLRLPGERYPVIAEGRSDIDKVTTDLSKMAENGAQLLDKVNLLLSVENRDAMTRTLSNVQAITGQLAGHKHALDGAINDFAAAAQEMKLTAQNLNQVSTHADIELQNLSHKASLTLDQATTGMAEVQQQSVIISRQLQLLTNTANYQIKQIGRDVRDGSDAITETSQRYANPRDLLFNAGKSDAAPGEEK</sequence>
<dbReference type="InterPro" id="IPR003399">
    <property type="entry name" value="Mce/MlaD"/>
</dbReference>
<dbReference type="AlphaFoldDB" id="A0A809REU7"/>
<gene>
    <name evidence="3" type="ORF">SFSGTM_01020</name>
</gene>
<dbReference type="PANTHER" id="PTHR36698:SF3">
    <property type="entry name" value="ABC-TYPE TRANSPORT AUXILIARY LIPOPROTEIN COMPONENT DOMAIN-CONTAINING PROTEIN"/>
    <property type="match status" value="1"/>
</dbReference>
<dbReference type="Pfam" id="PF02470">
    <property type="entry name" value="MlaD"/>
    <property type="match status" value="1"/>
</dbReference>
<dbReference type="Proteomes" id="UP000463939">
    <property type="component" value="Chromosome"/>
</dbReference>
<keyword evidence="1" id="KW-1133">Transmembrane helix</keyword>
<evidence type="ECO:0000259" key="2">
    <source>
        <dbReference type="Pfam" id="PF02470"/>
    </source>
</evidence>
<reference evidence="4" key="1">
    <citation type="submission" date="2019-11" db="EMBL/GenBank/DDBJ databases">
        <title>Isolation and characterization of a novel species in the genus Sulfuriferula.</title>
        <authorList>
            <person name="Mochizuki J."/>
            <person name="Kojima H."/>
            <person name="Fukui M."/>
        </authorList>
    </citation>
    <scope>NUCLEOTIDE SEQUENCE [LARGE SCALE GENOMIC DNA]</scope>
    <source>
        <strain evidence="4">SGTM</strain>
    </source>
</reference>
<keyword evidence="1" id="KW-0472">Membrane</keyword>